<evidence type="ECO:0000259" key="2">
    <source>
        <dbReference type="Pfam" id="PF07589"/>
    </source>
</evidence>
<protein>
    <submittedName>
        <fullName evidence="3">PEP-CTERM motif protein</fullName>
    </submittedName>
</protein>
<feature type="domain" description="Ice-binding protein C-terminal" evidence="2">
    <location>
        <begin position="202"/>
        <end position="224"/>
    </location>
</feature>
<name>A0A517MU63_9BACT</name>
<evidence type="ECO:0000313" key="3">
    <source>
        <dbReference type="EMBL" id="QDS98424.1"/>
    </source>
</evidence>
<organism evidence="3 4">
    <name type="scientific">Adhaeretor mobilis</name>
    <dbReference type="NCBI Taxonomy" id="1930276"/>
    <lineage>
        <taxon>Bacteria</taxon>
        <taxon>Pseudomonadati</taxon>
        <taxon>Planctomycetota</taxon>
        <taxon>Planctomycetia</taxon>
        <taxon>Pirellulales</taxon>
        <taxon>Lacipirellulaceae</taxon>
        <taxon>Adhaeretor</taxon>
    </lineage>
</organism>
<keyword evidence="4" id="KW-1185">Reference proteome</keyword>
<dbReference type="AlphaFoldDB" id="A0A517MU63"/>
<dbReference type="InterPro" id="IPR013424">
    <property type="entry name" value="Ice-binding_C"/>
</dbReference>
<feature type="chain" id="PRO_5022049080" evidence="1">
    <location>
        <begin position="28"/>
        <end position="227"/>
    </location>
</feature>
<accession>A0A517MU63</accession>
<sequence length="227" mass="23940" precursor="true">MKKMFKQKFLSAMLTSGILIVASHATAAVIAWGPVTAVTGDEAAEVSTAGVFEQGYNLSGDGDTSVVVINGDAYVNRDDFLPSNAGTFDAYPANNATTTSYEDLLSDVDFRGGRDNIGDVITLTDLNPGDEYLLQLWYSDDPAQTREIRVAGDEGLSTTPSLTNPSYVIGTFVADPGGAQDLNLLANDRGARLNGIQLRNTTIPEPSTLALLGLAFAGLAGSRRRSA</sequence>
<dbReference type="KEGG" id="amob:HG15A2_17000"/>
<dbReference type="RefSeq" id="WP_218932410.1">
    <property type="nucleotide sequence ID" value="NZ_CP036263.1"/>
</dbReference>
<keyword evidence="1" id="KW-0732">Signal</keyword>
<dbReference type="Pfam" id="PF07589">
    <property type="entry name" value="PEP-CTERM"/>
    <property type="match status" value="1"/>
</dbReference>
<reference evidence="3 4" key="1">
    <citation type="submission" date="2019-02" db="EMBL/GenBank/DDBJ databases">
        <title>Deep-cultivation of Planctomycetes and their phenomic and genomic characterization uncovers novel biology.</title>
        <authorList>
            <person name="Wiegand S."/>
            <person name="Jogler M."/>
            <person name="Boedeker C."/>
            <person name="Pinto D."/>
            <person name="Vollmers J."/>
            <person name="Rivas-Marin E."/>
            <person name="Kohn T."/>
            <person name="Peeters S.H."/>
            <person name="Heuer A."/>
            <person name="Rast P."/>
            <person name="Oberbeckmann S."/>
            <person name="Bunk B."/>
            <person name="Jeske O."/>
            <person name="Meyerdierks A."/>
            <person name="Storesund J.E."/>
            <person name="Kallscheuer N."/>
            <person name="Luecker S."/>
            <person name="Lage O.M."/>
            <person name="Pohl T."/>
            <person name="Merkel B.J."/>
            <person name="Hornburger P."/>
            <person name="Mueller R.-W."/>
            <person name="Bruemmer F."/>
            <person name="Labrenz M."/>
            <person name="Spormann A.M."/>
            <person name="Op den Camp H."/>
            <person name="Overmann J."/>
            <person name="Amann R."/>
            <person name="Jetten M.S.M."/>
            <person name="Mascher T."/>
            <person name="Medema M.H."/>
            <person name="Devos D.P."/>
            <person name="Kaster A.-K."/>
            <person name="Ovreas L."/>
            <person name="Rohde M."/>
            <person name="Galperin M.Y."/>
            <person name="Jogler C."/>
        </authorList>
    </citation>
    <scope>NUCLEOTIDE SEQUENCE [LARGE SCALE GENOMIC DNA]</scope>
    <source>
        <strain evidence="3 4">HG15A2</strain>
    </source>
</reference>
<gene>
    <name evidence="3" type="ORF">HG15A2_17000</name>
</gene>
<dbReference type="Proteomes" id="UP000319852">
    <property type="component" value="Chromosome"/>
</dbReference>
<dbReference type="NCBIfam" id="TIGR02595">
    <property type="entry name" value="PEP_CTERM"/>
    <property type="match status" value="1"/>
</dbReference>
<dbReference type="EMBL" id="CP036263">
    <property type="protein sequence ID" value="QDS98424.1"/>
    <property type="molecule type" value="Genomic_DNA"/>
</dbReference>
<evidence type="ECO:0000313" key="4">
    <source>
        <dbReference type="Proteomes" id="UP000319852"/>
    </source>
</evidence>
<evidence type="ECO:0000256" key="1">
    <source>
        <dbReference type="SAM" id="SignalP"/>
    </source>
</evidence>
<feature type="signal peptide" evidence="1">
    <location>
        <begin position="1"/>
        <end position="27"/>
    </location>
</feature>
<proteinExistence type="predicted"/>